<reference evidence="4 5" key="1">
    <citation type="submission" date="2018-08" db="EMBL/GenBank/DDBJ databases">
        <title>Thalassotalea euphylliae genome.</title>
        <authorList>
            <person name="Summers S."/>
            <person name="Rice S.A."/>
            <person name="Freckelton M.L."/>
            <person name="Nedved B.T."/>
            <person name="Hadfield M.G."/>
        </authorList>
    </citation>
    <scope>NUCLEOTIDE SEQUENCE [LARGE SCALE GENOMIC DNA]</scope>
    <source>
        <strain evidence="4 5">H1</strain>
    </source>
</reference>
<sequence length="296" mass="33447">MQTLNLLEQQFSNFNAFRLFESNHLESNQRGLALLEQLQTTLDLNELLNKYAMVASKYIEFTGLTFKAESVEATIRGSRQGKIKRQFNLSINGQQLGRLTYSLNAPISGSTEKVMNELHRYLLHPLNNALTYRTALMLAMQDSLTGLGNRRYFDEQLKRAMHQANRSNNKVGLIVADLNKFKVINDTFGHAVGDKVLIHFADALRVSVRDSDSLFRFGGDEFVVLIECAGDESLEVIYHRIHEAVAADGYLEKYQVSCCLGATFMKCGDTEKSFFERADQALYRKKTNAAPLLSLV</sequence>
<evidence type="ECO:0000259" key="3">
    <source>
        <dbReference type="PROSITE" id="PS50887"/>
    </source>
</evidence>
<dbReference type="Proteomes" id="UP000256478">
    <property type="component" value="Unassembled WGS sequence"/>
</dbReference>
<dbReference type="PROSITE" id="PS50887">
    <property type="entry name" value="GGDEF"/>
    <property type="match status" value="1"/>
</dbReference>
<dbReference type="GO" id="GO:0043709">
    <property type="term" value="P:cell adhesion involved in single-species biofilm formation"/>
    <property type="evidence" value="ECO:0007669"/>
    <property type="project" value="TreeGrafter"/>
</dbReference>
<dbReference type="PANTHER" id="PTHR45138">
    <property type="entry name" value="REGULATORY COMPONENTS OF SENSORY TRANSDUCTION SYSTEM"/>
    <property type="match status" value="1"/>
</dbReference>
<comment type="caution">
    <text evidence="4">The sequence shown here is derived from an EMBL/GenBank/DDBJ whole genome shotgun (WGS) entry which is preliminary data.</text>
</comment>
<name>A0A3E0TSI2_9GAMM</name>
<dbReference type="GO" id="GO:0052621">
    <property type="term" value="F:diguanylate cyclase activity"/>
    <property type="evidence" value="ECO:0007669"/>
    <property type="project" value="UniProtKB-EC"/>
</dbReference>
<evidence type="ECO:0000313" key="5">
    <source>
        <dbReference type="Proteomes" id="UP000256478"/>
    </source>
</evidence>
<dbReference type="GO" id="GO:1902201">
    <property type="term" value="P:negative regulation of bacterial-type flagellum-dependent cell motility"/>
    <property type="evidence" value="ECO:0007669"/>
    <property type="project" value="TreeGrafter"/>
</dbReference>
<gene>
    <name evidence="4" type="ORF">DXX93_13305</name>
</gene>
<protein>
    <recommendedName>
        <fullName evidence="2">diguanylate cyclase</fullName>
        <ecNumber evidence="2">2.7.7.65</ecNumber>
    </recommendedName>
</protein>
<dbReference type="AlphaFoldDB" id="A0A3E0TSI2"/>
<dbReference type="SMART" id="SM00267">
    <property type="entry name" value="GGDEF"/>
    <property type="match status" value="1"/>
</dbReference>
<evidence type="ECO:0000313" key="4">
    <source>
        <dbReference type="EMBL" id="REL27444.1"/>
    </source>
</evidence>
<comment type="cofactor">
    <cofactor evidence="1">
        <name>Mg(2+)</name>
        <dbReference type="ChEBI" id="CHEBI:18420"/>
    </cofactor>
</comment>
<dbReference type="InterPro" id="IPR000160">
    <property type="entry name" value="GGDEF_dom"/>
</dbReference>
<dbReference type="OrthoDB" id="9812260at2"/>
<accession>A0A3E0TSI2</accession>
<dbReference type="InterPro" id="IPR029787">
    <property type="entry name" value="Nucleotide_cyclase"/>
</dbReference>
<dbReference type="InterPro" id="IPR043128">
    <property type="entry name" value="Rev_trsase/Diguanyl_cyclase"/>
</dbReference>
<dbReference type="NCBIfam" id="TIGR00254">
    <property type="entry name" value="GGDEF"/>
    <property type="match status" value="1"/>
</dbReference>
<dbReference type="EC" id="2.7.7.65" evidence="2"/>
<evidence type="ECO:0000256" key="2">
    <source>
        <dbReference type="ARBA" id="ARBA00012528"/>
    </source>
</evidence>
<evidence type="ECO:0000256" key="1">
    <source>
        <dbReference type="ARBA" id="ARBA00001946"/>
    </source>
</evidence>
<proteinExistence type="predicted"/>
<dbReference type="Gene3D" id="3.30.70.270">
    <property type="match status" value="1"/>
</dbReference>
<dbReference type="RefSeq" id="WP_116008524.1">
    <property type="nucleotide sequence ID" value="NZ_QUOU01000001.1"/>
</dbReference>
<dbReference type="CDD" id="cd01949">
    <property type="entry name" value="GGDEF"/>
    <property type="match status" value="1"/>
</dbReference>
<dbReference type="FunFam" id="3.30.70.270:FF:000001">
    <property type="entry name" value="Diguanylate cyclase domain protein"/>
    <property type="match status" value="1"/>
</dbReference>
<dbReference type="SUPFAM" id="SSF55073">
    <property type="entry name" value="Nucleotide cyclase"/>
    <property type="match status" value="1"/>
</dbReference>
<dbReference type="GO" id="GO:0005886">
    <property type="term" value="C:plasma membrane"/>
    <property type="evidence" value="ECO:0007669"/>
    <property type="project" value="TreeGrafter"/>
</dbReference>
<dbReference type="InterPro" id="IPR050469">
    <property type="entry name" value="Diguanylate_Cyclase"/>
</dbReference>
<dbReference type="PANTHER" id="PTHR45138:SF6">
    <property type="entry name" value="DIGUANYLATE CYCLASE DGCN"/>
    <property type="match status" value="1"/>
</dbReference>
<dbReference type="Pfam" id="PF00990">
    <property type="entry name" value="GGDEF"/>
    <property type="match status" value="1"/>
</dbReference>
<organism evidence="4 5">
    <name type="scientific">Thalassotalea euphylliae</name>
    <dbReference type="NCBI Taxonomy" id="1655234"/>
    <lineage>
        <taxon>Bacteria</taxon>
        <taxon>Pseudomonadati</taxon>
        <taxon>Pseudomonadota</taxon>
        <taxon>Gammaproteobacteria</taxon>
        <taxon>Alteromonadales</taxon>
        <taxon>Colwelliaceae</taxon>
        <taxon>Thalassotalea</taxon>
    </lineage>
</organism>
<dbReference type="EMBL" id="QUOU01000001">
    <property type="protein sequence ID" value="REL27444.1"/>
    <property type="molecule type" value="Genomic_DNA"/>
</dbReference>
<feature type="domain" description="GGDEF" evidence="3">
    <location>
        <begin position="169"/>
        <end position="296"/>
    </location>
</feature>